<reference evidence="1" key="1">
    <citation type="submission" date="2018-05" db="EMBL/GenBank/DDBJ databases">
        <authorList>
            <person name="Lanie J.A."/>
            <person name="Ng W.-L."/>
            <person name="Kazmierczak K.M."/>
            <person name="Andrzejewski T.M."/>
            <person name="Davidsen T.M."/>
            <person name="Wayne K.J."/>
            <person name="Tettelin H."/>
            <person name="Glass J.I."/>
            <person name="Rusch D."/>
            <person name="Podicherti R."/>
            <person name="Tsui H.-C.T."/>
            <person name="Winkler M.E."/>
        </authorList>
    </citation>
    <scope>NUCLEOTIDE SEQUENCE</scope>
</reference>
<name>A0A381SIP0_9ZZZZ</name>
<protein>
    <submittedName>
        <fullName evidence="1">Uncharacterized protein</fullName>
    </submittedName>
</protein>
<dbReference type="AlphaFoldDB" id="A0A381SIP0"/>
<gene>
    <name evidence="1" type="ORF">METZ01_LOCUS56759</name>
</gene>
<proteinExistence type="predicted"/>
<organism evidence="1">
    <name type="scientific">marine metagenome</name>
    <dbReference type="NCBI Taxonomy" id="408172"/>
    <lineage>
        <taxon>unclassified sequences</taxon>
        <taxon>metagenomes</taxon>
        <taxon>ecological metagenomes</taxon>
    </lineage>
</organism>
<sequence>MLLAGFPPREVEREVRFPESLQRGVEFAFSSPQLVVGQLVECHEQYPPIRSMLPQVCCRISPLEREI</sequence>
<accession>A0A381SIP0</accession>
<dbReference type="EMBL" id="UINC01003165">
    <property type="protein sequence ID" value="SVA03905.1"/>
    <property type="molecule type" value="Genomic_DNA"/>
</dbReference>
<evidence type="ECO:0000313" key="1">
    <source>
        <dbReference type="EMBL" id="SVA03905.1"/>
    </source>
</evidence>